<protein>
    <submittedName>
        <fullName evidence="3">Unannotated protein</fullName>
    </submittedName>
</protein>
<reference evidence="3" key="1">
    <citation type="submission" date="2020-05" db="EMBL/GenBank/DDBJ databases">
        <authorList>
            <person name="Chiriac C."/>
            <person name="Salcher M."/>
            <person name="Ghai R."/>
            <person name="Kavagutti S V."/>
        </authorList>
    </citation>
    <scope>NUCLEOTIDE SEQUENCE</scope>
</reference>
<gene>
    <name evidence="3" type="ORF">UFOPK2312_00198</name>
</gene>
<dbReference type="EMBL" id="CAEZWY010000011">
    <property type="protein sequence ID" value="CAB4664359.1"/>
    <property type="molecule type" value="Genomic_DNA"/>
</dbReference>
<feature type="transmembrane region" description="Helical" evidence="2">
    <location>
        <begin position="41"/>
        <end position="60"/>
    </location>
</feature>
<feature type="region of interest" description="Disordered" evidence="1">
    <location>
        <begin position="90"/>
        <end position="118"/>
    </location>
</feature>
<feature type="compositionally biased region" description="Basic and acidic residues" evidence="1">
    <location>
        <begin position="107"/>
        <end position="118"/>
    </location>
</feature>
<accession>A0A6J6LTW5</accession>
<keyword evidence="2" id="KW-1133">Transmembrane helix</keyword>
<dbReference type="Pfam" id="PF11239">
    <property type="entry name" value="DUF3040"/>
    <property type="match status" value="1"/>
</dbReference>
<evidence type="ECO:0000256" key="2">
    <source>
        <dbReference type="SAM" id="Phobius"/>
    </source>
</evidence>
<keyword evidence="2" id="KW-0812">Transmembrane</keyword>
<name>A0A6J6LTW5_9ZZZZ</name>
<organism evidence="3">
    <name type="scientific">freshwater metagenome</name>
    <dbReference type="NCBI Taxonomy" id="449393"/>
    <lineage>
        <taxon>unclassified sequences</taxon>
        <taxon>metagenomes</taxon>
        <taxon>ecological metagenomes</taxon>
    </lineage>
</organism>
<keyword evidence="2" id="KW-0472">Membrane</keyword>
<evidence type="ECO:0000256" key="1">
    <source>
        <dbReference type="SAM" id="MobiDB-lite"/>
    </source>
</evidence>
<dbReference type="AlphaFoldDB" id="A0A6J6LTW5"/>
<sequence>MPLSEHEKKLLAEMEEALSVDDPRLVSTLTGRARTPAKSRILLGLALLALGLITLLSGLISQTIPLGILGFIVALSGVVLAISNLATPQFGAPGKSTKAKKSGWSARLEERWDRRNYE</sequence>
<proteinExistence type="predicted"/>
<evidence type="ECO:0000313" key="3">
    <source>
        <dbReference type="EMBL" id="CAB4664359.1"/>
    </source>
</evidence>
<dbReference type="InterPro" id="IPR021401">
    <property type="entry name" value="DUF3040"/>
</dbReference>
<feature type="transmembrane region" description="Helical" evidence="2">
    <location>
        <begin position="66"/>
        <end position="86"/>
    </location>
</feature>